<sequence length="78" mass="8845">MEDAAMHAFRSITPAEKCYKQLEKHELTIVFSVCHFHKLFNGRYFMLLALSGSFWLGVHSVGVLSKPTSELSDIDAEK</sequence>
<protein>
    <recommendedName>
        <fullName evidence="4">Reverse transcriptase RNase H-like domain-containing protein</fullName>
    </recommendedName>
</protein>
<reference evidence="2 3" key="1">
    <citation type="journal article" date="2019" name="PLoS Pathog.">
        <title>Genome sequence of the bovine parasite Schistosoma bovis Tanzania.</title>
        <authorList>
            <person name="Oey H."/>
            <person name="Zakrzewski M."/>
            <person name="Gobert G."/>
            <person name="Gravermann K."/>
            <person name="Stoye J."/>
            <person name="Jones M."/>
            <person name="Mcmanus D."/>
            <person name="Krause L."/>
        </authorList>
    </citation>
    <scope>NUCLEOTIDE SEQUENCE [LARGE SCALE GENOMIC DNA]</scope>
    <source>
        <strain evidence="2 3">TAN1997</strain>
    </source>
</reference>
<gene>
    <name evidence="2" type="ORF">DC041_0005775</name>
</gene>
<keyword evidence="1" id="KW-0472">Membrane</keyword>
<comment type="caution">
    <text evidence="2">The sequence shown here is derived from an EMBL/GenBank/DDBJ whole genome shotgun (WGS) entry which is preliminary data.</text>
</comment>
<evidence type="ECO:0000256" key="1">
    <source>
        <dbReference type="SAM" id="Phobius"/>
    </source>
</evidence>
<accession>A0A430QPH2</accession>
<keyword evidence="1" id="KW-1133">Transmembrane helix</keyword>
<keyword evidence="3" id="KW-1185">Reference proteome</keyword>
<name>A0A430QPH2_SCHBO</name>
<proteinExistence type="predicted"/>
<evidence type="ECO:0000313" key="3">
    <source>
        <dbReference type="Proteomes" id="UP000290809"/>
    </source>
</evidence>
<evidence type="ECO:0008006" key="4">
    <source>
        <dbReference type="Google" id="ProtNLM"/>
    </source>
</evidence>
<dbReference type="EMBL" id="QMKO01001496">
    <property type="protein sequence ID" value="RTG89547.1"/>
    <property type="molecule type" value="Genomic_DNA"/>
</dbReference>
<feature type="transmembrane region" description="Helical" evidence="1">
    <location>
        <begin position="44"/>
        <end position="64"/>
    </location>
</feature>
<keyword evidence="1" id="KW-0812">Transmembrane</keyword>
<organism evidence="2 3">
    <name type="scientific">Schistosoma bovis</name>
    <name type="common">Blood fluke</name>
    <dbReference type="NCBI Taxonomy" id="6184"/>
    <lineage>
        <taxon>Eukaryota</taxon>
        <taxon>Metazoa</taxon>
        <taxon>Spiralia</taxon>
        <taxon>Lophotrochozoa</taxon>
        <taxon>Platyhelminthes</taxon>
        <taxon>Trematoda</taxon>
        <taxon>Digenea</taxon>
        <taxon>Strigeidida</taxon>
        <taxon>Schistosomatoidea</taxon>
        <taxon>Schistosomatidae</taxon>
        <taxon>Schistosoma</taxon>
    </lineage>
</organism>
<dbReference type="Proteomes" id="UP000290809">
    <property type="component" value="Unassembled WGS sequence"/>
</dbReference>
<evidence type="ECO:0000313" key="2">
    <source>
        <dbReference type="EMBL" id="RTG89547.1"/>
    </source>
</evidence>
<dbReference type="AlphaFoldDB" id="A0A430QPH2"/>